<dbReference type="GO" id="GO:0055085">
    <property type="term" value="P:transmembrane transport"/>
    <property type="evidence" value="ECO:0007669"/>
    <property type="project" value="InterPro"/>
</dbReference>
<evidence type="ECO:0000256" key="4">
    <source>
        <dbReference type="ARBA" id="ARBA00022729"/>
    </source>
</evidence>
<evidence type="ECO:0000313" key="6">
    <source>
        <dbReference type="EMBL" id="CCO49122.1"/>
    </source>
</evidence>
<comment type="caution">
    <text evidence="6">The sequence shown here is derived from an EMBL/GenBank/DDBJ whole genome shotgun (WGS) entry which is preliminary data.</text>
</comment>
<evidence type="ECO:0000256" key="3">
    <source>
        <dbReference type="ARBA" id="ARBA00022448"/>
    </source>
</evidence>
<dbReference type="InterPro" id="IPR018389">
    <property type="entry name" value="DctP_fam"/>
</dbReference>
<name>A0AAV2VWL6_9VIBR</name>
<gene>
    <name evidence="6" type="ORF">VIBNISOn1_790049</name>
</gene>
<dbReference type="Proteomes" id="UP000018211">
    <property type="component" value="Unassembled WGS sequence"/>
</dbReference>
<dbReference type="PANTHER" id="PTHR33376">
    <property type="match status" value="1"/>
</dbReference>
<reference evidence="6 7" key="1">
    <citation type="journal article" date="2013" name="ISME J.">
        <title>Comparative genomics of pathogenic lineages of Vibrio nigripulchritudo identifies virulence-associated traits.</title>
        <authorList>
            <person name="Goudenege D."/>
            <person name="Labreuche Y."/>
            <person name="Krin E."/>
            <person name="Ansquer D."/>
            <person name="Mangenot S."/>
            <person name="Calteau A."/>
            <person name="Medigue C."/>
            <person name="Mazel D."/>
            <person name="Polz M.F."/>
            <person name="Le Roux F."/>
        </authorList>
    </citation>
    <scope>NUCLEOTIDE SEQUENCE [LARGE SCALE GENOMIC DNA]</scope>
    <source>
        <strain evidence="6 7">SOn1</strain>
    </source>
</reference>
<evidence type="ECO:0000256" key="2">
    <source>
        <dbReference type="ARBA" id="ARBA00009023"/>
    </source>
</evidence>
<proteinExistence type="inferred from homology"/>
<feature type="chain" id="PRO_5043674202" evidence="5">
    <location>
        <begin position="22"/>
        <end position="331"/>
    </location>
</feature>
<comment type="similarity">
    <text evidence="2">Belongs to the bacterial solute-binding protein 7 family.</text>
</comment>
<dbReference type="PIRSF" id="PIRSF006470">
    <property type="entry name" value="DctB"/>
    <property type="match status" value="1"/>
</dbReference>
<comment type="subcellular location">
    <subcellularLocation>
        <location evidence="1">Cell envelope</location>
    </subcellularLocation>
</comment>
<dbReference type="AlphaFoldDB" id="A0AAV2VWL6"/>
<dbReference type="CDD" id="cd13603">
    <property type="entry name" value="PBP2_TRAP_Siap_TeaA_like"/>
    <property type="match status" value="1"/>
</dbReference>
<feature type="signal peptide" evidence="5">
    <location>
        <begin position="1"/>
        <end position="21"/>
    </location>
</feature>
<dbReference type="NCBIfam" id="TIGR00787">
    <property type="entry name" value="dctP"/>
    <property type="match status" value="1"/>
</dbReference>
<keyword evidence="4 5" id="KW-0732">Signal</keyword>
<dbReference type="Pfam" id="PF03480">
    <property type="entry name" value="DctP"/>
    <property type="match status" value="1"/>
</dbReference>
<evidence type="ECO:0000256" key="5">
    <source>
        <dbReference type="SAM" id="SignalP"/>
    </source>
</evidence>
<accession>A0AAV2VWL6</accession>
<dbReference type="GO" id="GO:0030288">
    <property type="term" value="C:outer membrane-bounded periplasmic space"/>
    <property type="evidence" value="ECO:0007669"/>
    <property type="project" value="InterPro"/>
</dbReference>
<organism evidence="6 7">
    <name type="scientific">Vibrio nigripulchritudo SOn1</name>
    <dbReference type="NCBI Taxonomy" id="1238450"/>
    <lineage>
        <taxon>Bacteria</taxon>
        <taxon>Pseudomonadati</taxon>
        <taxon>Pseudomonadota</taxon>
        <taxon>Gammaproteobacteria</taxon>
        <taxon>Vibrionales</taxon>
        <taxon>Vibrionaceae</taxon>
        <taxon>Vibrio</taxon>
    </lineage>
</organism>
<dbReference type="GeneID" id="97540197"/>
<dbReference type="NCBIfam" id="NF037995">
    <property type="entry name" value="TRAP_S1"/>
    <property type="match status" value="1"/>
</dbReference>
<dbReference type="PANTHER" id="PTHR33376:SF4">
    <property type="entry name" value="SIALIC ACID-BINDING PERIPLASMIC PROTEIN SIAP"/>
    <property type="match status" value="1"/>
</dbReference>
<evidence type="ECO:0000256" key="1">
    <source>
        <dbReference type="ARBA" id="ARBA00004196"/>
    </source>
</evidence>
<sequence length="331" mass="36675">MNIKTMRKMLISTTVASLAFAAPHTIAKELIFAIGAAQGSLQYKTAEKFANEANAALKSAGSDYSISLFGDGQLGKDKELMQKLKLGTVHFSQPSSIMAKVTPQFALFDMPFLVKDRAHLAKIESEVFWPSIAPTADKKGYKVLSMWENGFRHITNNVKPITTPKDLKGIKLRTPNSTWRVSMFRNWGGNPTPMSFSEVFVALQTGVIDGQENPLTNIYAAKFNEVQKYLSLTNHVYSPSYLVAGKRTWDKLPADVQTIIKDSANAIKPWMYDLSDSQEQELLNKLKAGGMQVNKASYQDFVDASKPIYEQFASKVDGGKDMLDKALSLAN</sequence>
<keyword evidence="3" id="KW-0813">Transport</keyword>
<dbReference type="RefSeq" id="WP_004400782.1">
    <property type="nucleotide sequence ID" value="NZ_LK391965.1"/>
</dbReference>
<dbReference type="Gene3D" id="3.40.190.170">
    <property type="entry name" value="Bacterial extracellular solute-binding protein, family 7"/>
    <property type="match status" value="1"/>
</dbReference>
<dbReference type="EMBL" id="CAOF01000174">
    <property type="protein sequence ID" value="CCO49122.1"/>
    <property type="molecule type" value="Genomic_DNA"/>
</dbReference>
<protein>
    <submittedName>
        <fullName evidence="6">TRAP-type C4-dicarboxylate transport system, periplasmic component</fullName>
    </submittedName>
</protein>
<dbReference type="InterPro" id="IPR004682">
    <property type="entry name" value="TRAP_DctP"/>
</dbReference>
<dbReference type="InterPro" id="IPR038404">
    <property type="entry name" value="TRAP_DctP_sf"/>
</dbReference>
<evidence type="ECO:0000313" key="7">
    <source>
        <dbReference type="Proteomes" id="UP000018211"/>
    </source>
</evidence>